<keyword evidence="9" id="KW-1185">Reference proteome</keyword>
<evidence type="ECO:0000259" key="7">
    <source>
        <dbReference type="PROSITE" id="PS51194"/>
    </source>
</evidence>
<proteinExistence type="inferred from homology"/>
<dbReference type="InterPro" id="IPR001650">
    <property type="entry name" value="Helicase_C-like"/>
</dbReference>
<dbReference type="SMART" id="SM00490">
    <property type="entry name" value="HELICc"/>
    <property type="match status" value="1"/>
</dbReference>
<gene>
    <name evidence="8" type="ORF">C2G38_1957100</name>
</gene>
<dbReference type="STRING" id="44941.A0A397VT70"/>
<dbReference type="GO" id="GO:0005694">
    <property type="term" value="C:chromosome"/>
    <property type="evidence" value="ECO:0007669"/>
    <property type="project" value="TreeGrafter"/>
</dbReference>
<keyword evidence="2" id="KW-0238">DNA-binding</keyword>
<feature type="domain" description="Helicase C-terminal" evidence="7">
    <location>
        <begin position="56"/>
        <end position="160"/>
    </location>
</feature>
<dbReference type="AlphaFoldDB" id="A0A397VT70"/>
<evidence type="ECO:0000313" key="9">
    <source>
        <dbReference type="Proteomes" id="UP000266673"/>
    </source>
</evidence>
<dbReference type="GO" id="GO:0005634">
    <property type="term" value="C:nucleus"/>
    <property type="evidence" value="ECO:0007669"/>
    <property type="project" value="TreeGrafter"/>
</dbReference>
<dbReference type="Pfam" id="PF00271">
    <property type="entry name" value="Helicase_C"/>
    <property type="match status" value="1"/>
</dbReference>
<dbReference type="GO" id="GO:0043138">
    <property type="term" value="F:3'-5' DNA helicase activity"/>
    <property type="evidence" value="ECO:0007669"/>
    <property type="project" value="UniProtKB-EC"/>
</dbReference>
<dbReference type="GO" id="GO:0003677">
    <property type="term" value="F:DNA binding"/>
    <property type="evidence" value="ECO:0007669"/>
    <property type="project" value="UniProtKB-KW"/>
</dbReference>
<dbReference type="EMBL" id="QKWP01000193">
    <property type="protein sequence ID" value="RIB24972.1"/>
    <property type="molecule type" value="Genomic_DNA"/>
</dbReference>
<dbReference type="Proteomes" id="UP000266673">
    <property type="component" value="Unassembled WGS sequence"/>
</dbReference>
<evidence type="ECO:0000256" key="2">
    <source>
        <dbReference type="ARBA" id="ARBA00023125"/>
    </source>
</evidence>
<dbReference type="OrthoDB" id="10261556at2759"/>
<keyword evidence="8" id="KW-0378">Hydrolase</keyword>
<evidence type="ECO:0000313" key="8">
    <source>
        <dbReference type="EMBL" id="RIB24972.1"/>
    </source>
</evidence>
<organism evidence="8 9">
    <name type="scientific">Gigaspora rosea</name>
    <dbReference type="NCBI Taxonomy" id="44941"/>
    <lineage>
        <taxon>Eukaryota</taxon>
        <taxon>Fungi</taxon>
        <taxon>Fungi incertae sedis</taxon>
        <taxon>Mucoromycota</taxon>
        <taxon>Glomeromycotina</taxon>
        <taxon>Glomeromycetes</taxon>
        <taxon>Diversisporales</taxon>
        <taxon>Gigasporaceae</taxon>
        <taxon>Gigaspora</taxon>
    </lineage>
</organism>
<dbReference type="PANTHER" id="PTHR13710:SF153">
    <property type="entry name" value="RECQ-LIKE DNA HELICASE BLM"/>
    <property type="match status" value="1"/>
</dbReference>
<evidence type="ECO:0000256" key="5">
    <source>
        <dbReference type="ARBA" id="ARBA00034617"/>
    </source>
</evidence>
<dbReference type="EC" id="5.6.2.4" evidence="6"/>
<dbReference type="GO" id="GO:0000724">
    <property type="term" value="P:double-strand break repair via homologous recombination"/>
    <property type="evidence" value="ECO:0007669"/>
    <property type="project" value="TreeGrafter"/>
</dbReference>
<evidence type="ECO:0000256" key="3">
    <source>
        <dbReference type="ARBA" id="ARBA00023235"/>
    </source>
</evidence>
<comment type="similarity">
    <text evidence="1">Belongs to the helicase family. RecQ subfamily.</text>
</comment>
<dbReference type="GO" id="GO:0009378">
    <property type="term" value="F:four-way junction helicase activity"/>
    <property type="evidence" value="ECO:0007669"/>
    <property type="project" value="TreeGrafter"/>
</dbReference>
<keyword evidence="3" id="KW-0413">Isomerase</keyword>
<keyword evidence="4" id="KW-0539">Nucleus</keyword>
<dbReference type="SUPFAM" id="SSF52540">
    <property type="entry name" value="P-loop containing nucleoside triphosphate hydrolases"/>
    <property type="match status" value="1"/>
</dbReference>
<sequence length="160" mass="18850">MMLTATCTFEKMILIRESLHIRENEFTYIYTSNQVRSELVYEVKKKHERNGKVFDEIKSLIDEIQEGRAIIYCAHKEEYHKVLEELQKRLKNKNIDEFFGTIASEDKNRVLEKWNREITRIIIATTAFGMGINTPNVRLVIHYTFPTSISNLIQQSGHAR</sequence>
<comment type="catalytic activity">
    <reaction evidence="5">
        <text>Couples ATP hydrolysis with the unwinding of duplex DNA by translocating in the 3'-5' direction.</text>
        <dbReference type="EC" id="5.6.2.4"/>
    </reaction>
</comment>
<dbReference type="PANTHER" id="PTHR13710">
    <property type="entry name" value="DNA HELICASE RECQ FAMILY MEMBER"/>
    <property type="match status" value="1"/>
</dbReference>
<dbReference type="InterPro" id="IPR027417">
    <property type="entry name" value="P-loop_NTPase"/>
</dbReference>
<name>A0A397VT70_9GLOM</name>
<dbReference type="Gene3D" id="3.40.50.300">
    <property type="entry name" value="P-loop containing nucleotide triphosphate hydrolases"/>
    <property type="match status" value="1"/>
</dbReference>
<dbReference type="PROSITE" id="PS51194">
    <property type="entry name" value="HELICASE_CTER"/>
    <property type="match status" value="1"/>
</dbReference>
<accession>A0A397VT70</accession>
<dbReference type="GO" id="GO:0016787">
    <property type="term" value="F:hydrolase activity"/>
    <property type="evidence" value="ECO:0007669"/>
    <property type="project" value="UniProtKB-KW"/>
</dbReference>
<protein>
    <recommendedName>
        <fullName evidence="6">DNA 3'-5' helicase</fullName>
        <ecNumber evidence="6">5.6.2.4</ecNumber>
    </recommendedName>
</protein>
<reference evidence="8 9" key="1">
    <citation type="submission" date="2018-06" db="EMBL/GenBank/DDBJ databases">
        <title>Comparative genomics reveals the genomic features of Rhizophagus irregularis, R. cerebriforme, R. diaphanum and Gigaspora rosea, and their symbiotic lifestyle signature.</title>
        <authorList>
            <person name="Morin E."/>
            <person name="San Clemente H."/>
            <person name="Chen E.C.H."/>
            <person name="De La Providencia I."/>
            <person name="Hainaut M."/>
            <person name="Kuo A."/>
            <person name="Kohler A."/>
            <person name="Murat C."/>
            <person name="Tang N."/>
            <person name="Roy S."/>
            <person name="Loubradou J."/>
            <person name="Henrissat B."/>
            <person name="Grigoriev I.V."/>
            <person name="Corradi N."/>
            <person name="Roux C."/>
            <person name="Martin F.M."/>
        </authorList>
    </citation>
    <scope>NUCLEOTIDE SEQUENCE [LARGE SCALE GENOMIC DNA]</scope>
    <source>
        <strain evidence="8 9">DAOM 194757</strain>
    </source>
</reference>
<comment type="caution">
    <text evidence="8">The sequence shown here is derived from an EMBL/GenBank/DDBJ whole genome shotgun (WGS) entry which is preliminary data.</text>
</comment>
<evidence type="ECO:0000256" key="6">
    <source>
        <dbReference type="ARBA" id="ARBA00034808"/>
    </source>
</evidence>
<evidence type="ECO:0000256" key="1">
    <source>
        <dbReference type="ARBA" id="ARBA00005446"/>
    </source>
</evidence>
<dbReference type="GO" id="GO:0005737">
    <property type="term" value="C:cytoplasm"/>
    <property type="evidence" value="ECO:0007669"/>
    <property type="project" value="TreeGrafter"/>
</dbReference>
<evidence type="ECO:0000256" key="4">
    <source>
        <dbReference type="ARBA" id="ARBA00023242"/>
    </source>
</evidence>